<evidence type="ECO:0000259" key="3">
    <source>
        <dbReference type="SMART" id="SM00909"/>
    </source>
</evidence>
<proteinExistence type="predicted"/>
<keyword evidence="5" id="KW-1185">Reference proteome</keyword>
<feature type="domain" description="GerMN" evidence="3">
    <location>
        <begin position="256"/>
        <end position="345"/>
    </location>
</feature>
<feature type="compositionally biased region" description="Acidic residues" evidence="1">
    <location>
        <begin position="47"/>
        <end position="76"/>
    </location>
</feature>
<evidence type="ECO:0000256" key="2">
    <source>
        <dbReference type="SAM" id="SignalP"/>
    </source>
</evidence>
<dbReference type="STRING" id="272558.gene:10728982"/>
<gene>
    <name evidence="4" type="primary">gerM</name>
</gene>
<dbReference type="SMART" id="SM00909">
    <property type="entry name" value="Germane"/>
    <property type="match status" value="2"/>
</dbReference>
<accession>Q9K8D6</accession>
<dbReference type="Proteomes" id="UP000001258">
    <property type="component" value="Chromosome"/>
</dbReference>
<protein>
    <submittedName>
        <fullName evidence="4">Germination (Cortex hydrolysis) and sporulation (Stage II, multiple polar septa)</fullName>
    </submittedName>
</protein>
<evidence type="ECO:0000313" key="5">
    <source>
        <dbReference type="Proteomes" id="UP000001258"/>
    </source>
</evidence>
<organism evidence="4 5">
    <name type="scientific">Halalkalibacterium halodurans (strain ATCC BAA-125 / DSM 18197 / FERM 7344 / JCM 9153 / C-125)</name>
    <name type="common">Bacillus halodurans</name>
    <dbReference type="NCBI Taxonomy" id="272558"/>
    <lineage>
        <taxon>Bacteria</taxon>
        <taxon>Bacillati</taxon>
        <taxon>Bacillota</taxon>
        <taxon>Bacilli</taxon>
        <taxon>Bacillales</taxon>
        <taxon>Bacillaceae</taxon>
        <taxon>Halalkalibacterium (ex Joshi et al. 2022)</taxon>
    </lineage>
</organism>
<dbReference type="eggNOG" id="COG5401">
    <property type="taxonomic scope" value="Bacteria"/>
</dbReference>
<dbReference type="EMBL" id="BA000004">
    <property type="protein sequence ID" value="BAB06789.1"/>
    <property type="molecule type" value="Genomic_DNA"/>
</dbReference>
<feature type="chain" id="PRO_5039381427" evidence="2">
    <location>
        <begin position="23"/>
        <end position="365"/>
    </location>
</feature>
<dbReference type="PIR" id="F84033">
    <property type="entry name" value="F84033"/>
</dbReference>
<dbReference type="OrthoDB" id="1715058at2"/>
<dbReference type="InterPro" id="IPR019606">
    <property type="entry name" value="GerMN"/>
</dbReference>
<evidence type="ECO:0000313" key="4">
    <source>
        <dbReference type="EMBL" id="BAB06789.1"/>
    </source>
</evidence>
<evidence type="ECO:0000256" key="1">
    <source>
        <dbReference type="SAM" id="MobiDB-lite"/>
    </source>
</evidence>
<feature type="signal peptide" evidence="2">
    <location>
        <begin position="1"/>
        <end position="22"/>
    </location>
</feature>
<name>Q9K8D6_HALH5</name>
<dbReference type="RefSeq" id="WP_010899214.1">
    <property type="nucleotide sequence ID" value="NC_002570.2"/>
</dbReference>
<dbReference type="KEGG" id="bha:BH3070"/>
<feature type="region of interest" description="Disordered" evidence="1">
    <location>
        <begin position="47"/>
        <end position="77"/>
    </location>
</feature>
<dbReference type="AlphaFoldDB" id="Q9K8D6"/>
<dbReference type="PROSITE" id="PS51257">
    <property type="entry name" value="PROKAR_LIPOPROTEIN"/>
    <property type="match status" value="1"/>
</dbReference>
<dbReference type="HOGENOM" id="CLU_059512_0_0_9"/>
<feature type="domain" description="GerMN" evidence="3">
    <location>
        <begin position="107"/>
        <end position="196"/>
    </location>
</feature>
<keyword evidence="2" id="KW-0732">Signal</keyword>
<dbReference type="Pfam" id="PF10646">
    <property type="entry name" value="Germane"/>
    <property type="match status" value="2"/>
</dbReference>
<sequence>MRKILRKGAPFVIIAASLAVFAACSSGANEALNEMDTPPVNYVEEGESLELEEEGVPEDEDEREEKGEEGDEESAVEETVNRELYLLDENGMVVPQTLPLPKSDGVLKQSLEYLVEGGPVTNLLPNGFQAVLPPDTEMSVNLEDGVAVVDFSKEFTEYDGEKEQQILQSITWTLTQFENVEKVKLQVNGHELEKMPVNGTPIGDGYSRANGINLESGDVVDVVNSEAVTLYFLAQSGDQTYYVPVTRRVNVKDNSFATAVEELLNGPMVTSPLVTDFRNGVELLDEPKYENGVVTLNFNEALLSQMQATAVSDEIINMLALTLTEQDGVEKVAIQVNGETNILNEQGEFVAEPVSRPSQVNTGKF</sequence>
<reference evidence="4 5" key="1">
    <citation type="journal article" date="2000" name="Nucleic Acids Res.">
        <title>Complete genome sequence of the alkaliphilic bacterium Bacillus halodurans and genomic sequence comparison with Bacillus subtilis.</title>
        <authorList>
            <person name="Takami H."/>
            <person name="Nakasone K."/>
            <person name="Takaki Y."/>
            <person name="Maeno G."/>
            <person name="Sasaki R."/>
            <person name="Masui N."/>
            <person name="Fuji F."/>
            <person name="Hirama C."/>
            <person name="Nakamura Y."/>
            <person name="Ogasawara N."/>
            <person name="Kuhara S."/>
            <person name="Horikoshi K."/>
        </authorList>
    </citation>
    <scope>NUCLEOTIDE SEQUENCE [LARGE SCALE GENOMIC DNA]</scope>
    <source>
        <strain evidence="5">ATCC BAA-125 / DSM 18197 / FERM 7344 / JCM 9153 / C-125</strain>
    </source>
</reference>